<keyword evidence="3" id="KW-1185">Reference proteome</keyword>
<evidence type="ECO:0000313" key="3">
    <source>
        <dbReference type="Proteomes" id="UP000316545"/>
    </source>
</evidence>
<dbReference type="PIRSF" id="PIRSF031679">
    <property type="entry name" value="Mtase_Alr7345_prd"/>
    <property type="match status" value="1"/>
</dbReference>
<name>A0A560G3K2_9PROT</name>
<comment type="caution">
    <text evidence="2">The sequence shown here is derived from an EMBL/GenBank/DDBJ whole genome shotgun (WGS) entry which is preliminary data.</text>
</comment>
<dbReference type="InterPro" id="IPR029063">
    <property type="entry name" value="SAM-dependent_MTases_sf"/>
</dbReference>
<reference evidence="2 3" key="1">
    <citation type="submission" date="2019-06" db="EMBL/GenBank/DDBJ databases">
        <title>Genomic Encyclopedia of Type Strains, Phase IV (KMG-V): Genome sequencing to study the core and pangenomes of soil and plant-associated prokaryotes.</title>
        <authorList>
            <person name="Whitman W."/>
        </authorList>
    </citation>
    <scope>NUCLEOTIDE SEQUENCE [LARGE SCALE GENOMIC DNA]</scope>
    <source>
        <strain evidence="2 3">BR 11865</strain>
    </source>
</reference>
<dbReference type="GO" id="GO:0008168">
    <property type="term" value="F:methyltransferase activity"/>
    <property type="evidence" value="ECO:0007669"/>
    <property type="project" value="UniProtKB-KW"/>
</dbReference>
<feature type="signal peptide" evidence="1">
    <location>
        <begin position="1"/>
        <end position="29"/>
    </location>
</feature>
<evidence type="ECO:0000256" key="1">
    <source>
        <dbReference type="SAM" id="SignalP"/>
    </source>
</evidence>
<dbReference type="Proteomes" id="UP000316545">
    <property type="component" value="Unassembled WGS sequence"/>
</dbReference>
<sequence>MRLRPLLQLAVLAGATALSLPTVSLPALGAEEAKPDPVLAQMVASPARSPQFQARDAARHPLQELAFFGLAPNQTVVEISPSGGYWTEILAPYLHDRGTYYAAANPRGTDSAYANRENAAFDAKLAADPARYGKVKVTEFGRGHFDIAPAGSADLIVTFRNLHNWMGGGYADEAMAAFYRALKPGGILGIEDHRASDAQPQDPKATSGYVRQDYAIALARKAGFELVASSEINANPRDSKDWPEGVWTLPPTLALKDRDRDRYLAVGEADNFVLKFRKPQQ</sequence>
<protein>
    <submittedName>
        <fullName evidence="2">Putative methyltransferase</fullName>
    </submittedName>
</protein>
<dbReference type="RefSeq" id="WP_145616555.1">
    <property type="nucleotide sequence ID" value="NZ_JAYNFR010000049.1"/>
</dbReference>
<dbReference type="InterPro" id="IPR016980">
    <property type="entry name" value="S-AdoMet-dep_MeTrfase_Alr7345"/>
</dbReference>
<keyword evidence="2" id="KW-0489">Methyltransferase</keyword>
<dbReference type="AlphaFoldDB" id="A0A560G3K2"/>
<dbReference type="GO" id="GO:0032259">
    <property type="term" value="P:methylation"/>
    <property type="evidence" value="ECO:0007669"/>
    <property type="project" value="UniProtKB-KW"/>
</dbReference>
<organism evidence="2 3">
    <name type="scientific">Nitrospirillum amazonense</name>
    <dbReference type="NCBI Taxonomy" id="28077"/>
    <lineage>
        <taxon>Bacteria</taxon>
        <taxon>Pseudomonadati</taxon>
        <taxon>Pseudomonadota</taxon>
        <taxon>Alphaproteobacteria</taxon>
        <taxon>Rhodospirillales</taxon>
        <taxon>Azospirillaceae</taxon>
        <taxon>Nitrospirillum</taxon>
    </lineage>
</organism>
<proteinExistence type="predicted"/>
<dbReference type="EMBL" id="VITO01000005">
    <property type="protein sequence ID" value="TWB28439.1"/>
    <property type="molecule type" value="Genomic_DNA"/>
</dbReference>
<keyword evidence="1" id="KW-0732">Signal</keyword>
<evidence type="ECO:0000313" key="2">
    <source>
        <dbReference type="EMBL" id="TWB28439.1"/>
    </source>
</evidence>
<dbReference type="Gene3D" id="3.40.50.150">
    <property type="entry name" value="Vaccinia Virus protein VP39"/>
    <property type="match status" value="1"/>
</dbReference>
<dbReference type="SUPFAM" id="SSF53335">
    <property type="entry name" value="S-adenosyl-L-methionine-dependent methyltransferases"/>
    <property type="match status" value="1"/>
</dbReference>
<feature type="chain" id="PRO_5021778713" evidence="1">
    <location>
        <begin position="30"/>
        <end position="281"/>
    </location>
</feature>
<accession>A0A560G3K2</accession>
<gene>
    <name evidence="2" type="ORF">FBZ88_105158</name>
</gene>
<keyword evidence="2" id="KW-0808">Transferase</keyword>